<accession>A0ABW0MHQ3</accession>
<name>A0ABW0MHQ3_9BURK</name>
<protein>
    <recommendedName>
        <fullName evidence="3">Transposase</fullName>
    </recommendedName>
</protein>
<dbReference type="RefSeq" id="WP_379000536.1">
    <property type="nucleotide sequence ID" value="NZ_JBHSMT010000031.1"/>
</dbReference>
<reference evidence="2" key="1">
    <citation type="journal article" date="2019" name="Int. J. Syst. Evol. Microbiol.">
        <title>The Global Catalogue of Microorganisms (GCM) 10K type strain sequencing project: providing services to taxonomists for standard genome sequencing and annotation.</title>
        <authorList>
            <consortium name="The Broad Institute Genomics Platform"/>
            <consortium name="The Broad Institute Genome Sequencing Center for Infectious Disease"/>
            <person name="Wu L."/>
            <person name="Ma J."/>
        </authorList>
    </citation>
    <scope>NUCLEOTIDE SEQUENCE [LARGE SCALE GENOMIC DNA]</scope>
    <source>
        <strain evidence="2">JCM 17066</strain>
    </source>
</reference>
<evidence type="ECO:0000313" key="1">
    <source>
        <dbReference type="EMBL" id="MFC5476386.1"/>
    </source>
</evidence>
<dbReference type="EMBL" id="JBHSMT010000031">
    <property type="protein sequence ID" value="MFC5476386.1"/>
    <property type="molecule type" value="Genomic_DNA"/>
</dbReference>
<gene>
    <name evidence="1" type="ORF">ACFPM8_20670</name>
</gene>
<sequence>MNLKIKKYQDIITFDHAPKRMWLLEECHNAKESRSLGWKAQRLVMMKEMLGFAFGSTPTYHLSKNSMMLIIAIASDSVYSRSRP</sequence>
<evidence type="ECO:0000313" key="2">
    <source>
        <dbReference type="Proteomes" id="UP001596045"/>
    </source>
</evidence>
<comment type="caution">
    <text evidence="1">The sequence shown here is derived from an EMBL/GenBank/DDBJ whole genome shotgun (WGS) entry which is preliminary data.</text>
</comment>
<dbReference type="Proteomes" id="UP001596045">
    <property type="component" value="Unassembled WGS sequence"/>
</dbReference>
<evidence type="ECO:0008006" key="3">
    <source>
        <dbReference type="Google" id="ProtNLM"/>
    </source>
</evidence>
<organism evidence="1 2">
    <name type="scientific">Paraherbaspirillum soli</name>
    <dbReference type="NCBI Taxonomy" id="631222"/>
    <lineage>
        <taxon>Bacteria</taxon>
        <taxon>Pseudomonadati</taxon>
        <taxon>Pseudomonadota</taxon>
        <taxon>Betaproteobacteria</taxon>
        <taxon>Burkholderiales</taxon>
        <taxon>Oxalobacteraceae</taxon>
        <taxon>Paraherbaspirillum</taxon>
    </lineage>
</organism>
<proteinExistence type="predicted"/>
<keyword evidence="2" id="KW-1185">Reference proteome</keyword>